<name>A0A6P7XD22_9AMPH</name>
<evidence type="ECO:0000259" key="8">
    <source>
        <dbReference type="Pfam" id="PF13664"/>
    </source>
</evidence>
<comment type="similarity">
    <text evidence="2">Belongs to the TMEM205 family.</text>
</comment>
<feature type="transmembrane region" description="Helical" evidence="7">
    <location>
        <begin position="13"/>
        <end position="36"/>
    </location>
</feature>
<organism evidence="9 10">
    <name type="scientific">Microcaecilia unicolor</name>
    <dbReference type="NCBI Taxonomy" id="1415580"/>
    <lineage>
        <taxon>Eukaryota</taxon>
        <taxon>Metazoa</taxon>
        <taxon>Chordata</taxon>
        <taxon>Craniata</taxon>
        <taxon>Vertebrata</taxon>
        <taxon>Euteleostomi</taxon>
        <taxon>Amphibia</taxon>
        <taxon>Gymnophiona</taxon>
        <taxon>Siphonopidae</taxon>
        <taxon>Microcaecilia</taxon>
    </lineage>
</organism>
<dbReference type="PANTHER" id="PTHR46916:SF2">
    <property type="entry name" value="TRANSMEMBRANE PROTEIN 205"/>
    <property type="match status" value="1"/>
</dbReference>
<evidence type="ECO:0000256" key="6">
    <source>
        <dbReference type="ARBA" id="ARBA00023136"/>
    </source>
</evidence>
<feature type="transmembrane region" description="Helical" evidence="7">
    <location>
        <begin position="56"/>
        <end position="75"/>
    </location>
</feature>
<accession>A0A6P7XD22</accession>
<dbReference type="InterPro" id="IPR042623">
    <property type="entry name" value="TMEM205"/>
</dbReference>
<dbReference type="GeneID" id="115464903"/>
<protein>
    <recommendedName>
        <fullName evidence="3">Transmembrane protein 205</fullName>
    </recommendedName>
</protein>
<evidence type="ECO:0000256" key="5">
    <source>
        <dbReference type="ARBA" id="ARBA00022989"/>
    </source>
</evidence>
<sequence>MPMEGDPTSLVKVVHLLCLSTAWGMQVWMTFIAGFVLIREVSRHTFGLVQSKLFPFYFYAVLGCSFLNLALYAMYHPRELLSSGETLQISLFFICMVLAAVNARWFSPTTTKAMLKMQEIEKEHGLGLEVGLQAQREAYQKLREQDPKYRGLRQKFFRYHGLSSLCNLVSVLATGVNLCCAALHLHAL</sequence>
<evidence type="ECO:0000256" key="4">
    <source>
        <dbReference type="ARBA" id="ARBA00022692"/>
    </source>
</evidence>
<dbReference type="InterPro" id="IPR025423">
    <property type="entry name" value="TMEM205-like"/>
</dbReference>
<dbReference type="InParanoid" id="A0A6P7XD22"/>
<dbReference type="RefSeq" id="XP_030051141.1">
    <property type="nucleotide sequence ID" value="XM_030195281.1"/>
</dbReference>
<dbReference type="Proteomes" id="UP000515156">
    <property type="component" value="Chromosome 3"/>
</dbReference>
<keyword evidence="5 7" id="KW-1133">Transmembrane helix</keyword>
<evidence type="ECO:0000256" key="2">
    <source>
        <dbReference type="ARBA" id="ARBA00011001"/>
    </source>
</evidence>
<keyword evidence="6 7" id="KW-0472">Membrane</keyword>
<proteinExistence type="inferred from homology"/>
<evidence type="ECO:0000256" key="3">
    <source>
        <dbReference type="ARBA" id="ARBA00015041"/>
    </source>
</evidence>
<evidence type="ECO:0000313" key="10">
    <source>
        <dbReference type="RefSeq" id="XP_030051141.1"/>
    </source>
</evidence>
<evidence type="ECO:0000313" key="9">
    <source>
        <dbReference type="Proteomes" id="UP000515156"/>
    </source>
</evidence>
<evidence type="ECO:0000256" key="1">
    <source>
        <dbReference type="ARBA" id="ARBA00004141"/>
    </source>
</evidence>
<dbReference type="OrthoDB" id="1641132at2759"/>
<evidence type="ECO:0000256" key="7">
    <source>
        <dbReference type="SAM" id="Phobius"/>
    </source>
</evidence>
<dbReference type="FunCoup" id="A0A6P7XD22">
    <property type="interactions" value="149"/>
</dbReference>
<feature type="domain" description="TMEM205-like" evidence="8">
    <location>
        <begin position="17"/>
        <end position="118"/>
    </location>
</feature>
<dbReference type="Pfam" id="PF13664">
    <property type="entry name" value="DUF4149"/>
    <property type="match status" value="1"/>
</dbReference>
<gene>
    <name evidence="10" type="primary">LOC115464903</name>
</gene>
<feature type="transmembrane region" description="Helical" evidence="7">
    <location>
        <begin position="162"/>
        <end position="185"/>
    </location>
</feature>
<keyword evidence="4 7" id="KW-0812">Transmembrane</keyword>
<dbReference type="AlphaFoldDB" id="A0A6P7XD22"/>
<dbReference type="GO" id="GO:0016020">
    <property type="term" value="C:membrane"/>
    <property type="evidence" value="ECO:0007669"/>
    <property type="project" value="UniProtKB-SubCell"/>
</dbReference>
<feature type="transmembrane region" description="Helical" evidence="7">
    <location>
        <begin position="87"/>
        <end position="107"/>
    </location>
</feature>
<comment type="subcellular location">
    <subcellularLocation>
        <location evidence="1">Membrane</location>
        <topology evidence="1">Multi-pass membrane protein</topology>
    </subcellularLocation>
</comment>
<keyword evidence="9" id="KW-1185">Reference proteome</keyword>
<dbReference type="KEGG" id="muo:115464903"/>
<reference evidence="10" key="1">
    <citation type="submission" date="2025-08" db="UniProtKB">
        <authorList>
            <consortium name="RefSeq"/>
        </authorList>
    </citation>
    <scope>IDENTIFICATION</scope>
</reference>
<dbReference type="PANTHER" id="PTHR46916">
    <property type="entry name" value="TRANSMEMBRANE PROTEIN 205"/>
    <property type="match status" value="1"/>
</dbReference>